<organism evidence="2 3">
    <name type="scientific">Myotis myotis</name>
    <name type="common">Greater mouse-eared bat</name>
    <name type="synonym">Vespertilio myotis</name>
    <dbReference type="NCBI Taxonomy" id="51298"/>
    <lineage>
        <taxon>Eukaryota</taxon>
        <taxon>Metazoa</taxon>
        <taxon>Chordata</taxon>
        <taxon>Craniata</taxon>
        <taxon>Vertebrata</taxon>
        <taxon>Euteleostomi</taxon>
        <taxon>Mammalia</taxon>
        <taxon>Eutheria</taxon>
        <taxon>Laurasiatheria</taxon>
        <taxon>Chiroptera</taxon>
        <taxon>Yangochiroptera</taxon>
        <taxon>Vespertilionidae</taxon>
        <taxon>Myotis</taxon>
    </lineage>
</organism>
<keyword evidence="3" id="KW-1185">Reference proteome</keyword>
<proteinExistence type="predicted"/>
<evidence type="ECO:0000256" key="1">
    <source>
        <dbReference type="SAM" id="MobiDB-lite"/>
    </source>
</evidence>
<dbReference type="Proteomes" id="UP000527355">
    <property type="component" value="Unassembled WGS sequence"/>
</dbReference>
<sequence length="108" mass="11501">MEGGTGAVDRSRSQSSAWPSRRAQVLPLPRPLFWLWLIQLRLQFLLPHCSRPSTSRSLAAVPTGLAKDEGCSAGWEVLAEQASSSGALRGFGFSLGLRGPLSSPLSAP</sequence>
<feature type="region of interest" description="Disordered" evidence="1">
    <location>
        <begin position="1"/>
        <end position="21"/>
    </location>
</feature>
<name>A0A7J7WI48_MYOMY</name>
<dbReference type="AlphaFoldDB" id="A0A7J7WI48"/>
<comment type="caution">
    <text evidence="2">The sequence shown here is derived from an EMBL/GenBank/DDBJ whole genome shotgun (WGS) entry which is preliminary data.</text>
</comment>
<evidence type="ECO:0000313" key="2">
    <source>
        <dbReference type="EMBL" id="KAF6337001.1"/>
    </source>
</evidence>
<dbReference type="EMBL" id="JABWUV010000008">
    <property type="protein sequence ID" value="KAF6337001.1"/>
    <property type="molecule type" value="Genomic_DNA"/>
</dbReference>
<accession>A0A7J7WI48</accession>
<gene>
    <name evidence="2" type="ORF">mMyoMyo1_012183</name>
</gene>
<reference evidence="2 3" key="1">
    <citation type="journal article" date="2020" name="Nature">
        <title>Six reference-quality genomes reveal evolution of bat adaptations.</title>
        <authorList>
            <person name="Jebb D."/>
            <person name="Huang Z."/>
            <person name="Pippel M."/>
            <person name="Hughes G.M."/>
            <person name="Lavrichenko K."/>
            <person name="Devanna P."/>
            <person name="Winkler S."/>
            <person name="Jermiin L.S."/>
            <person name="Skirmuntt E.C."/>
            <person name="Katzourakis A."/>
            <person name="Burkitt-Gray L."/>
            <person name="Ray D.A."/>
            <person name="Sullivan K.A.M."/>
            <person name="Roscito J.G."/>
            <person name="Kirilenko B.M."/>
            <person name="Davalos L.M."/>
            <person name="Corthals A.P."/>
            <person name="Power M.L."/>
            <person name="Jones G."/>
            <person name="Ransome R.D."/>
            <person name="Dechmann D.K.N."/>
            <person name="Locatelli A.G."/>
            <person name="Puechmaille S.J."/>
            <person name="Fedrigo O."/>
            <person name="Jarvis E.D."/>
            <person name="Hiller M."/>
            <person name="Vernes S.C."/>
            <person name="Myers E.W."/>
            <person name="Teeling E.C."/>
        </authorList>
    </citation>
    <scope>NUCLEOTIDE SEQUENCE [LARGE SCALE GENOMIC DNA]</scope>
    <source>
        <strain evidence="2">MMyoMyo1</strain>
        <tissue evidence="2">Flight muscle</tissue>
    </source>
</reference>
<protein>
    <submittedName>
        <fullName evidence="2">Uncharacterized protein</fullName>
    </submittedName>
</protein>
<evidence type="ECO:0000313" key="3">
    <source>
        <dbReference type="Proteomes" id="UP000527355"/>
    </source>
</evidence>